<organism evidence="2 3">
    <name type="scientific">Rhodopseudomonas palustris</name>
    <dbReference type="NCBI Taxonomy" id="1076"/>
    <lineage>
        <taxon>Bacteria</taxon>
        <taxon>Pseudomonadati</taxon>
        <taxon>Pseudomonadota</taxon>
        <taxon>Alphaproteobacteria</taxon>
        <taxon>Hyphomicrobiales</taxon>
        <taxon>Nitrobacteraceae</taxon>
        <taxon>Rhodopseudomonas</taxon>
    </lineage>
</organism>
<sequence>MTTRYQQMSEIITLFQLAAPVSVLLALGVAAVLAVTLLLRRFGRPLLRRPRVVTVARHRELLRQMETRRRD</sequence>
<evidence type="ECO:0000256" key="1">
    <source>
        <dbReference type="SAM" id="Phobius"/>
    </source>
</evidence>
<proteinExistence type="predicted"/>
<dbReference type="EMBL" id="QYYD01000003">
    <property type="protein sequence ID" value="RJF77149.1"/>
    <property type="molecule type" value="Genomic_DNA"/>
</dbReference>
<comment type="caution">
    <text evidence="2">The sequence shown here is derived from an EMBL/GenBank/DDBJ whole genome shotgun (WGS) entry which is preliminary data.</text>
</comment>
<dbReference type="AlphaFoldDB" id="A0A418VLZ7"/>
<feature type="transmembrane region" description="Helical" evidence="1">
    <location>
        <begin position="12"/>
        <end position="39"/>
    </location>
</feature>
<reference evidence="2 3" key="1">
    <citation type="submission" date="2018-09" db="EMBL/GenBank/DDBJ databases">
        <title>Draft genome sequence of Rhodopseudomonas palustris 2.1.18.</title>
        <authorList>
            <person name="Robertson S.L."/>
            <person name="Meyer T.E."/>
            <person name="Kyndt J.A."/>
        </authorList>
    </citation>
    <scope>NUCLEOTIDE SEQUENCE [LARGE SCALE GENOMIC DNA]</scope>
    <source>
        <strain evidence="2 3">2.1.18</strain>
    </source>
</reference>
<name>A0A418VLZ7_RHOPL</name>
<evidence type="ECO:0000313" key="2">
    <source>
        <dbReference type="EMBL" id="RJF77149.1"/>
    </source>
</evidence>
<keyword evidence="1" id="KW-1133">Transmembrane helix</keyword>
<keyword evidence="1" id="KW-0812">Transmembrane</keyword>
<keyword evidence="1" id="KW-0472">Membrane</keyword>
<gene>
    <name evidence="2" type="ORF">D4Q52_04845</name>
</gene>
<protein>
    <submittedName>
        <fullName evidence="2">Uncharacterized protein</fullName>
    </submittedName>
</protein>
<accession>A0A418VLZ7</accession>
<evidence type="ECO:0000313" key="3">
    <source>
        <dbReference type="Proteomes" id="UP000285523"/>
    </source>
</evidence>
<dbReference type="Proteomes" id="UP000285523">
    <property type="component" value="Unassembled WGS sequence"/>
</dbReference>